<proteinExistence type="predicted"/>
<keyword evidence="1" id="KW-0472">Membrane</keyword>
<comment type="caution">
    <text evidence="2">The sequence shown here is derived from an EMBL/GenBank/DDBJ whole genome shotgun (WGS) entry which is preliminary data.</text>
</comment>
<protein>
    <submittedName>
        <fullName evidence="2">Uncharacterized protein</fullName>
    </submittedName>
</protein>
<dbReference type="RefSeq" id="WP_377087175.1">
    <property type="nucleotide sequence ID" value="NZ_JBHSJL010000014.1"/>
</dbReference>
<feature type="transmembrane region" description="Helical" evidence="1">
    <location>
        <begin position="324"/>
        <end position="343"/>
    </location>
</feature>
<evidence type="ECO:0000313" key="2">
    <source>
        <dbReference type="EMBL" id="MFD2158919.1"/>
    </source>
</evidence>
<sequence length="601" mass="66193">MNKYLSMGLASLMVVAAQAREVIADISHLKGMLKLKATSDYSSLPTHGYLPVEVSLSNMSQSERVWYVSFKSTDGAGYHWYGSGSDDNVLSSSYAFSCPAGESKQYEVLVPIVTMYASPHGADVNDLSLEMRTETSGFEAQDDYMSWEQSSEWPSVVMSEFLNGVNGAKIDDEVERYISSSRGNIEAAGEFVPEKLSGDWRAYVGFDTLVLTDSEWLGLEAPARNAIMEWNRLGGHLMVYTEDASIDMLRLGFGEKKRGERRSFGRVDIMSMDSEGKVDEKKFRQVVMGRKTQEPMPQQLQHDYSSSSWGLYDKLKGEGFKPTLLVLVLLAFGIVVGPVNLFVFAKAGRRHRMFITTPLIALGASAILVCVIILQDGFGGEGERVQLVEVRADDGEYKAYVKQQQFCRTGILLDSSFETSVNASLSPLPLERSRLSRVTLDTAGGAGQYVISQGENGTIAEGDWFQSRSELAHYVEAVVPTRGRVSLSGDAESPVLHSGFEFALDKVLYQDADGRWWSSAASVEQGAKAKVELVSAQEARDILWDAGELLTHNLRDLTVTDLMGRKEHFFAITKAAPAIDTHPSIDWQATHSIITGPVVAQ</sequence>
<reference evidence="3" key="1">
    <citation type="journal article" date="2019" name="Int. J. Syst. Evol. Microbiol.">
        <title>The Global Catalogue of Microorganisms (GCM) 10K type strain sequencing project: providing services to taxonomists for standard genome sequencing and annotation.</title>
        <authorList>
            <consortium name="The Broad Institute Genomics Platform"/>
            <consortium name="The Broad Institute Genome Sequencing Center for Infectious Disease"/>
            <person name="Wu L."/>
            <person name="Ma J."/>
        </authorList>
    </citation>
    <scope>NUCLEOTIDE SEQUENCE [LARGE SCALE GENOMIC DNA]</scope>
    <source>
        <strain evidence="3">CCUG 57942</strain>
    </source>
</reference>
<accession>A0ABW4ZAK8</accession>
<evidence type="ECO:0000313" key="3">
    <source>
        <dbReference type="Proteomes" id="UP001597389"/>
    </source>
</evidence>
<dbReference type="Proteomes" id="UP001597389">
    <property type="component" value="Unassembled WGS sequence"/>
</dbReference>
<keyword evidence="3" id="KW-1185">Reference proteome</keyword>
<dbReference type="EMBL" id="JBHUJB010000035">
    <property type="protein sequence ID" value="MFD2158919.1"/>
    <property type="molecule type" value="Genomic_DNA"/>
</dbReference>
<keyword evidence="1" id="KW-1133">Transmembrane helix</keyword>
<gene>
    <name evidence="2" type="ORF">ACFSW8_08425</name>
</gene>
<name>A0ABW4ZAK8_9BACT</name>
<evidence type="ECO:0000256" key="1">
    <source>
        <dbReference type="SAM" id="Phobius"/>
    </source>
</evidence>
<keyword evidence="1" id="KW-0812">Transmembrane</keyword>
<feature type="transmembrane region" description="Helical" evidence="1">
    <location>
        <begin position="355"/>
        <end position="374"/>
    </location>
</feature>
<organism evidence="2 3">
    <name type="scientific">Rubritalea tangerina</name>
    <dbReference type="NCBI Taxonomy" id="430798"/>
    <lineage>
        <taxon>Bacteria</taxon>
        <taxon>Pseudomonadati</taxon>
        <taxon>Verrucomicrobiota</taxon>
        <taxon>Verrucomicrobiia</taxon>
        <taxon>Verrucomicrobiales</taxon>
        <taxon>Rubritaleaceae</taxon>
        <taxon>Rubritalea</taxon>
    </lineage>
</organism>